<reference evidence="3" key="1">
    <citation type="submission" date="2023-06" db="EMBL/GenBank/DDBJ databases">
        <title>Genome-scale phylogeny and comparative genomics of the fungal order Sordariales.</title>
        <authorList>
            <consortium name="Lawrence Berkeley National Laboratory"/>
            <person name="Hensen N."/>
            <person name="Bonometti L."/>
            <person name="Westerberg I."/>
            <person name="Brannstrom I.O."/>
            <person name="Guillou S."/>
            <person name="Cros-Aarteil S."/>
            <person name="Calhoun S."/>
            <person name="Haridas S."/>
            <person name="Kuo A."/>
            <person name="Mondo S."/>
            <person name="Pangilinan J."/>
            <person name="Riley R."/>
            <person name="Labutti K."/>
            <person name="Andreopoulos B."/>
            <person name="Lipzen A."/>
            <person name="Chen C."/>
            <person name="Yanf M."/>
            <person name="Daum C."/>
            <person name="Ng V."/>
            <person name="Clum A."/>
            <person name="Steindorff A."/>
            <person name="Ohm R."/>
            <person name="Martin F."/>
            <person name="Silar P."/>
            <person name="Natvig D."/>
            <person name="Lalanne C."/>
            <person name="Gautier V."/>
            <person name="Ament-Velasquez S.L."/>
            <person name="Kruys A."/>
            <person name="Hutchinson M.I."/>
            <person name="Powell A.J."/>
            <person name="Barry K."/>
            <person name="Miller A.N."/>
            <person name="Grigoriev I.V."/>
            <person name="Debuchy R."/>
            <person name="Gladieux P."/>
            <person name="Thoren M.H."/>
            <person name="Johannesson H."/>
        </authorList>
    </citation>
    <scope>NUCLEOTIDE SEQUENCE</scope>
    <source>
        <strain evidence="3">PSN4</strain>
    </source>
</reference>
<dbReference type="EMBL" id="MU839830">
    <property type="protein sequence ID" value="KAK1757761.1"/>
    <property type="molecule type" value="Genomic_DNA"/>
</dbReference>
<comment type="caution">
    <text evidence="3">The sequence shown here is derived from an EMBL/GenBank/DDBJ whole genome shotgun (WGS) entry which is preliminary data.</text>
</comment>
<dbReference type="AlphaFoldDB" id="A0AAJ0BKX0"/>
<feature type="region of interest" description="Disordered" evidence="1">
    <location>
        <begin position="1"/>
        <end position="70"/>
    </location>
</feature>
<feature type="transmembrane region" description="Helical" evidence="2">
    <location>
        <begin position="188"/>
        <end position="211"/>
    </location>
</feature>
<organism evidence="3 4">
    <name type="scientific">Echria macrotheca</name>
    <dbReference type="NCBI Taxonomy" id="438768"/>
    <lineage>
        <taxon>Eukaryota</taxon>
        <taxon>Fungi</taxon>
        <taxon>Dikarya</taxon>
        <taxon>Ascomycota</taxon>
        <taxon>Pezizomycotina</taxon>
        <taxon>Sordariomycetes</taxon>
        <taxon>Sordariomycetidae</taxon>
        <taxon>Sordariales</taxon>
        <taxon>Schizotheciaceae</taxon>
        <taxon>Echria</taxon>
    </lineage>
</organism>
<protein>
    <recommendedName>
        <fullName evidence="5">Heparan-alpha-glucosaminide N-acetyltransferase catalytic domain-containing protein</fullName>
    </recommendedName>
</protein>
<proteinExistence type="predicted"/>
<name>A0AAJ0BKX0_9PEZI</name>
<keyword evidence="2" id="KW-0472">Membrane</keyword>
<feature type="transmembrane region" description="Helical" evidence="2">
    <location>
        <begin position="122"/>
        <end position="144"/>
    </location>
</feature>
<feature type="transmembrane region" description="Helical" evidence="2">
    <location>
        <begin position="495"/>
        <end position="513"/>
    </location>
</feature>
<evidence type="ECO:0008006" key="5">
    <source>
        <dbReference type="Google" id="ProtNLM"/>
    </source>
</evidence>
<dbReference type="Proteomes" id="UP001239445">
    <property type="component" value="Unassembled WGS sequence"/>
</dbReference>
<keyword evidence="2" id="KW-1133">Transmembrane helix</keyword>
<feature type="transmembrane region" description="Helical" evidence="2">
    <location>
        <begin position="413"/>
        <end position="433"/>
    </location>
</feature>
<evidence type="ECO:0000313" key="3">
    <source>
        <dbReference type="EMBL" id="KAK1757761.1"/>
    </source>
</evidence>
<feature type="transmembrane region" description="Helical" evidence="2">
    <location>
        <begin position="445"/>
        <end position="475"/>
    </location>
</feature>
<keyword evidence="4" id="KW-1185">Reference proteome</keyword>
<feature type="transmembrane region" description="Helical" evidence="2">
    <location>
        <begin position="354"/>
        <end position="374"/>
    </location>
</feature>
<feature type="transmembrane region" description="Helical" evidence="2">
    <location>
        <begin position="261"/>
        <end position="280"/>
    </location>
</feature>
<dbReference type="PANTHER" id="PTHR40407:SF1">
    <property type="entry name" value="HEPARAN-ALPHA-GLUCOSAMINIDE N-ACETYLTRANSFERASE CATALYTIC DOMAIN-CONTAINING PROTEIN"/>
    <property type="match status" value="1"/>
</dbReference>
<feature type="transmembrane region" description="Helical" evidence="2">
    <location>
        <begin position="325"/>
        <end position="342"/>
    </location>
</feature>
<sequence length="532" mass="58477">MNGSGRGRVDIPPQPGPSVQETSFATASDSNLSVLPPSPIRDGQPGTYGATTPRLPSPQPSNPKPRDAPARALAPDLLRGLLMVLMAADHTALGLHSWPHETAIGGEAPASPVTEWNRPLAIVLRLLSHLCAPGFTFLLGMGVVYFGRSRSALGWTSGRMARHFLVRAVILTLVTMAMGFVFTGGEVWFLNVVLFALAVDYLIAGLVWMAISGTETRVALGLLKTGIVPERDSDDPSEPLLGRRRRDDIPPDRTIMRAADIAWHANNALLLALALVTIWWNIWLRPGHGRCAADDATSDTTSSIWWRIWFYDVVTPHITSKFPPMAWLSFALLGLLYGRAVLARTWATRTVNLANAAVGLLFAAVFVMTRLLHFGNLSEGCLHMPEHVAHPDANQYLTSPAAFFYLIKYPPDVAFWAFSMSANFLLLAVLGSVPRDMAVRVLHPLIVYGTSALFFYVVHIVLYVGLGSVLVEIWGHEVPYTTPMNPGPGRGLDQAWVFFVTWAVGLVLMYPLCRWYGSFKRGKGVDSIWRFF</sequence>
<accession>A0AAJ0BKX0</accession>
<evidence type="ECO:0000256" key="1">
    <source>
        <dbReference type="SAM" id="MobiDB-lite"/>
    </source>
</evidence>
<evidence type="ECO:0000313" key="4">
    <source>
        <dbReference type="Proteomes" id="UP001239445"/>
    </source>
</evidence>
<evidence type="ECO:0000256" key="2">
    <source>
        <dbReference type="SAM" id="Phobius"/>
    </source>
</evidence>
<gene>
    <name evidence="3" type="ORF">QBC47DRAFT_376934</name>
</gene>
<keyword evidence="2" id="KW-0812">Transmembrane</keyword>
<feature type="compositionally biased region" description="Polar residues" evidence="1">
    <location>
        <begin position="17"/>
        <end position="33"/>
    </location>
</feature>
<dbReference type="PANTHER" id="PTHR40407">
    <property type="entry name" value="MEMBRANE PROTEIN-LIKE PROTEIN"/>
    <property type="match status" value="1"/>
</dbReference>
<feature type="transmembrane region" description="Helical" evidence="2">
    <location>
        <begin position="164"/>
        <end position="182"/>
    </location>
</feature>